<keyword evidence="2" id="KW-1185">Reference proteome</keyword>
<comment type="caution">
    <text evidence="1">The sequence shown here is derived from an EMBL/GenBank/DDBJ whole genome shotgun (WGS) entry which is preliminary data.</text>
</comment>
<protein>
    <submittedName>
        <fullName evidence="1">Uncharacterized protein</fullName>
    </submittedName>
</protein>
<reference evidence="1" key="2">
    <citation type="submission" date="2023-02" db="EMBL/GenBank/DDBJ databases">
        <authorList>
            <person name="Sun Q."/>
            <person name="Mori K."/>
        </authorList>
    </citation>
    <scope>NUCLEOTIDE SEQUENCE</scope>
    <source>
        <strain evidence="1">NBRC 112290</strain>
    </source>
</reference>
<accession>A0AA37XFK3</accession>
<organism evidence="1 2">
    <name type="scientific">Litorihabitans aurantiacus</name>
    <dbReference type="NCBI Taxonomy" id="1930061"/>
    <lineage>
        <taxon>Bacteria</taxon>
        <taxon>Bacillati</taxon>
        <taxon>Actinomycetota</taxon>
        <taxon>Actinomycetes</taxon>
        <taxon>Micrococcales</taxon>
        <taxon>Beutenbergiaceae</taxon>
        <taxon>Litorihabitans</taxon>
    </lineage>
</organism>
<gene>
    <name evidence="1" type="ORF">GCM10025875_20990</name>
</gene>
<evidence type="ECO:0000313" key="2">
    <source>
        <dbReference type="Proteomes" id="UP001157161"/>
    </source>
</evidence>
<dbReference type="AlphaFoldDB" id="A0AA37XFK3"/>
<reference evidence="1" key="1">
    <citation type="journal article" date="2014" name="Int. J. Syst. Evol. Microbiol.">
        <title>Complete genome sequence of Corynebacterium casei LMG S-19264T (=DSM 44701T), isolated from a smear-ripened cheese.</title>
        <authorList>
            <consortium name="US DOE Joint Genome Institute (JGI-PGF)"/>
            <person name="Walter F."/>
            <person name="Albersmeier A."/>
            <person name="Kalinowski J."/>
            <person name="Ruckert C."/>
        </authorList>
    </citation>
    <scope>NUCLEOTIDE SEQUENCE</scope>
    <source>
        <strain evidence="1">NBRC 112290</strain>
    </source>
</reference>
<proteinExistence type="predicted"/>
<dbReference type="Proteomes" id="UP001157161">
    <property type="component" value="Unassembled WGS sequence"/>
</dbReference>
<name>A0AA37XFK3_9MICO</name>
<evidence type="ECO:0000313" key="1">
    <source>
        <dbReference type="EMBL" id="GMA32107.1"/>
    </source>
</evidence>
<dbReference type="EMBL" id="BSUM01000001">
    <property type="protein sequence ID" value="GMA32107.1"/>
    <property type="molecule type" value="Genomic_DNA"/>
</dbReference>
<sequence>MAAETFGLALNACETADGETPASRATSAIVGRRVGVVVRTAGLAPNPAPAVAPLMLTPSGPRGRGGRIPALRSSIYGVDGAM</sequence>